<feature type="region of interest" description="Disordered" evidence="1">
    <location>
        <begin position="186"/>
        <end position="320"/>
    </location>
</feature>
<feature type="compositionally biased region" description="Pro residues" evidence="1">
    <location>
        <begin position="148"/>
        <end position="172"/>
    </location>
</feature>
<reference evidence="2" key="2">
    <citation type="journal article" date="2023" name="IMA Fungus">
        <title>Comparative genomic study of the Penicillium genus elucidates a diverse pangenome and 15 lateral gene transfer events.</title>
        <authorList>
            <person name="Petersen C."/>
            <person name="Sorensen T."/>
            <person name="Nielsen M.R."/>
            <person name="Sondergaard T.E."/>
            <person name="Sorensen J.L."/>
            <person name="Fitzpatrick D.A."/>
            <person name="Frisvad J.C."/>
            <person name="Nielsen K.L."/>
        </authorList>
    </citation>
    <scope>NUCLEOTIDE SEQUENCE</scope>
    <source>
        <strain evidence="2">IBT 29677</strain>
    </source>
</reference>
<gene>
    <name evidence="2" type="ORF">N7509_000470</name>
</gene>
<accession>A0A9W9WAN2</accession>
<proteinExistence type="predicted"/>
<sequence>MPPARPHLPPANWRASPPGTLAGRPPVPPPARAARGGPAGRRRARVRLGSPHALAEAARGGAPGTGGGTRVTAGTGPWPDPYRHALRVTPAAHYPPARPLPRRRTSQPDPAGPVRDPGANWPAGPRIYCLALLSTSASPRGGLGRGSAPPPPPTGAPPWPTNWRIPAPPRAPPANWRISRRPVLAAWPPDPEASNAEDSGAPPRRFERALTHRPAGNFRFRPQQGASWLPIPSTGPRALRAPPLRGSPTNWQPPASQPWAASRHGRPCQLATVPPQRAAATNRRIPMSRPPTGESAPAEHNGLAPAGSPLPSRHPALPDP</sequence>
<comment type="caution">
    <text evidence="2">The sequence shown here is derived from an EMBL/GenBank/DDBJ whole genome shotgun (WGS) entry which is preliminary data.</text>
</comment>
<dbReference type="EMBL" id="JAPZBU010000003">
    <property type="protein sequence ID" value="KAJ5413843.1"/>
    <property type="molecule type" value="Genomic_DNA"/>
</dbReference>
<evidence type="ECO:0000313" key="3">
    <source>
        <dbReference type="Proteomes" id="UP001147747"/>
    </source>
</evidence>
<dbReference type="RefSeq" id="XP_056493699.1">
    <property type="nucleotide sequence ID" value="XM_056625117.1"/>
</dbReference>
<dbReference type="Proteomes" id="UP001147747">
    <property type="component" value="Unassembled WGS sequence"/>
</dbReference>
<keyword evidence="3" id="KW-1185">Reference proteome</keyword>
<name>A0A9W9WAN2_9EURO</name>
<feature type="region of interest" description="Disordered" evidence="1">
    <location>
        <begin position="138"/>
        <end position="174"/>
    </location>
</feature>
<dbReference type="GeneID" id="81364097"/>
<dbReference type="AlphaFoldDB" id="A0A9W9WAN2"/>
<organism evidence="2 3">
    <name type="scientific">Penicillium cosmopolitanum</name>
    <dbReference type="NCBI Taxonomy" id="1131564"/>
    <lineage>
        <taxon>Eukaryota</taxon>
        <taxon>Fungi</taxon>
        <taxon>Dikarya</taxon>
        <taxon>Ascomycota</taxon>
        <taxon>Pezizomycotina</taxon>
        <taxon>Eurotiomycetes</taxon>
        <taxon>Eurotiomycetidae</taxon>
        <taxon>Eurotiales</taxon>
        <taxon>Aspergillaceae</taxon>
        <taxon>Penicillium</taxon>
    </lineage>
</organism>
<evidence type="ECO:0000313" key="2">
    <source>
        <dbReference type="EMBL" id="KAJ5413843.1"/>
    </source>
</evidence>
<protein>
    <submittedName>
        <fullName evidence="2">Uncharacterized protein</fullName>
    </submittedName>
</protein>
<reference evidence="2" key="1">
    <citation type="submission" date="2022-12" db="EMBL/GenBank/DDBJ databases">
        <authorList>
            <person name="Petersen C."/>
        </authorList>
    </citation>
    <scope>NUCLEOTIDE SEQUENCE</scope>
    <source>
        <strain evidence="2">IBT 29677</strain>
    </source>
</reference>
<evidence type="ECO:0000256" key="1">
    <source>
        <dbReference type="SAM" id="MobiDB-lite"/>
    </source>
</evidence>
<feature type="region of interest" description="Disordered" evidence="1">
    <location>
        <begin position="1"/>
        <end position="121"/>
    </location>
</feature>